<dbReference type="InterPro" id="IPR015854">
    <property type="entry name" value="ABC_transpr_LolD-like"/>
</dbReference>
<evidence type="ECO:0000313" key="13">
    <source>
        <dbReference type="Proteomes" id="UP000790580"/>
    </source>
</evidence>
<dbReference type="PANTHER" id="PTHR24220:SF666">
    <property type="entry name" value="HEMIN IMPORT ATP-BINDING PROTEIN HRTA-RELATED"/>
    <property type="match status" value="1"/>
</dbReference>
<dbReference type="Gene3D" id="3.40.50.300">
    <property type="entry name" value="P-loop containing nucleotide triphosphate hydrolases"/>
    <property type="match status" value="1"/>
</dbReference>
<protein>
    <recommendedName>
        <fullName evidence="9">Putative hemin import ATP-binding protein HrtA</fullName>
    </recommendedName>
</protein>
<dbReference type="GO" id="GO:0005524">
    <property type="term" value="F:ATP binding"/>
    <property type="evidence" value="ECO:0007669"/>
    <property type="project" value="UniProtKB-KW"/>
</dbReference>
<dbReference type="RefSeq" id="WP_088073361.1">
    <property type="nucleotide sequence ID" value="NZ_JAHQCR010000077.1"/>
</dbReference>
<dbReference type="EMBL" id="JAHQCR010000077">
    <property type="protein sequence ID" value="MBU9723445.1"/>
    <property type="molecule type" value="Genomic_DNA"/>
</dbReference>
<keyword evidence="3" id="KW-0813">Transport</keyword>
<dbReference type="InterPro" id="IPR027417">
    <property type="entry name" value="P-loop_NTPase"/>
</dbReference>
<dbReference type="InterPro" id="IPR003439">
    <property type="entry name" value="ABC_transporter-like_ATP-bd"/>
</dbReference>
<dbReference type="InterPro" id="IPR017911">
    <property type="entry name" value="MacB-like_ATP-bd"/>
</dbReference>
<keyword evidence="13" id="KW-1185">Reference proteome</keyword>
<evidence type="ECO:0000256" key="9">
    <source>
        <dbReference type="ARBA" id="ARBA00024432"/>
    </source>
</evidence>
<feature type="domain" description="ABC transporter" evidence="11">
    <location>
        <begin position="6"/>
        <end position="226"/>
    </location>
</feature>
<evidence type="ECO:0000256" key="2">
    <source>
        <dbReference type="ARBA" id="ARBA00011131"/>
    </source>
</evidence>
<evidence type="ECO:0000256" key="8">
    <source>
        <dbReference type="ARBA" id="ARBA00024359"/>
    </source>
</evidence>
<keyword evidence="7" id="KW-0472">Membrane</keyword>
<comment type="function">
    <text evidence="10">Part of the ABC transporter complex hrt involved in hemin import. Responsible for energy coupling to the transport system.</text>
</comment>
<comment type="caution">
    <text evidence="12">The sequence shown here is derived from an EMBL/GenBank/DDBJ whole genome shotgun (WGS) entry which is preliminary data.</text>
</comment>
<evidence type="ECO:0000313" key="12">
    <source>
        <dbReference type="EMBL" id="MBU9723445.1"/>
    </source>
</evidence>
<comment type="subcellular location">
    <subcellularLocation>
        <location evidence="1">Cell membrane</location>
        <topology evidence="1">Peripheral membrane protein</topology>
    </subcellularLocation>
</comment>
<dbReference type="PANTHER" id="PTHR24220">
    <property type="entry name" value="IMPORT ATP-BINDING PROTEIN"/>
    <property type="match status" value="1"/>
</dbReference>
<dbReference type="Pfam" id="PF00005">
    <property type="entry name" value="ABC_tran"/>
    <property type="match status" value="1"/>
</dbReference>
<evidence type="ECO:0000256" key="1">
    <source>
        <dbReference type="ARBA" id="ARBA00004202"/>
    </source>
</evidence>
<gene>
    <name evidence="12" type="ORF">KS407_18675</name>
</gene>
<evidence type="ECO:0000256" key="6">
    <source>
        <dbReference type="ARBA" id="ARBA00022840"/>
    </source>
</evidence>
<dbReference type="PROSITE" id="PS00211">
    <property type="entry name" value="ABC_TRANSPORTER_1"/>
    <property type="match status" value="1"/>
</dbReference>
<evidence type="ECO:0000256" key="3">
    <source>
        <dbReference type="ARBA" id="ARBA00022448"/>
    </source>
</evidence>
<reference evidence="12 13" key="1">
    <citation type="submission" date="2021-06" db="EMBL/GenBank/DDBJ databases">
        <title>Bacillus sp. RD4P76, an endophyte from a halophyte.</title>
        <authorList>
            <person name="Sun J.-Q."/>
        </authorList>
    </citation>
    <scope>NUCLEOTIDE SEQUENCE [LARGE SCALE GENOMIC DNA]</scope>
    <source>
        <strain evidence="12 13">JCM 17098</strain>
    </source>
</reference>
<dbReference type="InterPro" id="IPR003593">
    <property type="entry name" value="AAA+_ATPase"/>
</dbReference>
<dbReference type="Proteomes" id="UP000790580">
    <property type="component" value="Unassembled WGS sequence"/>
</dbReference>
<evidence type="ECO:0000256" key="10">
    <source>
        <dbReference type="ARBA" id="ARBA00024721"/>
    </source>
</evidence>
<accession>A0ABS6JYH8</accession>
<keyword evidence="6 12" id="KW-0067">ATP-binding</keyword>
<evidence type="ECO:0000256" key="4">
    <source>
        <dbReference type="ARBA" id="ARBA00022475"/>
    </source>
</evidence>
<comment type="subunit">
    <text evidence="2">The complex is composed of two ATP-binding proteins (HrtA), two transmembrane proteins (HrtB) and a solute-binding protein.</text>
</comment>
<dbReference type="CDD" id="cd03255">
    <property type="entry name" value="ABC_MJ0796_LolCDE_FtsE"/>
    <property type="match status" value="1"/>
</dbReference>
<evidence type="ECO:0000259" key="11">
    <source>
        <dbReference type="PROSITE" id="PS50893"/>
    </source>
</evidence>
<keyword evidence="4" id="KW-1003">Cell membrane</keyword>
<proteinExistence type="inferred from homology"/>
<name>A0ABS6JYH8_9BACI</name>
<evidence type="ECO:0000256" key="7">
    <source>
        <dbReference type="ARBA" id="ARBA00023136"/>
    </source>
</evidence>
<dbReference type="InterPro" id="IPR017871">
    <property type="entry name" value="ABC_transporter-like_CS"/>
</dbReference>
<dbReference type="PROSITE" id="PS50893">
    <property type="entry name" value="ABC_TRANSPORTER_2"/>
    <property type="match status" value="1"/>
</dbReference>
<comment type="similarity">
    <text evidence="8">Belongs to the ABC transporter superfamily. HrtA family.</text>
</comment>
<dbReference type="SUPFAM" id="SSF52540">
    <property type="entry name" value="P-loop containing nucleoside triphosphate hydrolases"/>
    <property type="match status" value="1"/>
</dbReference>
<dbReference type="SMART" id="SM00382">
    <property type="entry name" value="AAA"/>
    <property type="match status" value="1"/>
</dbReference>
<sequence length="226" mass="25261">MEQSILELKSVSKDFGDGNSTIRVLKKINLTVNKGEFIAIVGPSGSGKSTLLSIIGALLTPTVGEITIDQQIVHQQYNKKLNQIRAKKIGFIFQSPNLIPYLDVYSQLRIVAHIAKIDNRQGERRAQELLKRLDLSHRMRNYPNELSGGEKQRVAIARAFMSDPSVILADEPTASLDSVRGRNVVEMISQEVKSSNKAAIMVTHDERMLDLCDRVYNMEDGLLSQK</sequence>
<evidence type="ECO:0000256" key="5">
    <source>
        <dbReference type="ARBA" id="ARBA00022741"/>
    </source>
</evidence>
<organism evidence="12 13">
    <name type="scientific">Evansella alkalicola</name>
    <dbReference type="NCBI Taxonomy" id="745819"/>
    <lineage>
        <taxon>Bacteria</taxon>
        <taxon>Bacillati</taxon>
        <taxon>Bacillota</taxon>
        <taxon>Bacilli</taxon>
        <taxon>Bacillales</taxon>
        <taxon>Bacillaceae</taxon>
        <taxon>Evansella</taxon>
    </lineage>
</organism>
<keyword evidence="5" id="KW-0547">Nucleotide-binding</keyword>